<dbReference type="Proteomes" id="UP000307702">
    <property type="component" value="Unassembled WGS sequence"/>
</dbReference>
<reference evidence="2 3" key="1">
    <citation type="submission" date="2019-05" db="EMBL/GenBank/DDBJ databases">
        <title>Colwellia ponticola sp. nov., isolated from seawater.</title>
        <authorList>
            <person name="Yoon J.-H."/>
        </authorList>
    </citation>
    <scope>NUCLEOTIDE SEQUENCE [LARGE SCALE GENOMIC DNA]</scope>
    <source>
        <strain evidence="2 3">OISW-25</strain>
    </source>
</reference>
<dbReference type="OrthoDB" id="9802649at2"/>
<dbReference type="EMBL" id="SZVP01000007">
    <property type="protein sequence ID" value="TMM45270.1"/>
    <property type="molecule type" value="Genomic_DNA"/>
</dbReference>
<organism evidence="2 3">
    <name type="scientific">Colwellia ponticola</name>
    <dbReference type="NCBI Taxonomy" id="2304625"/>
    <lineage>
        <taxon>Bacteria</taxon>
        <taxon>Pseudomonadati</taxon>
        <taxon>Pseudomonadota</taxon>
        <taxon>Gammaproteobacteria</taxon>
        <taxon>Alteromonadales</taxon>
        <taxon>Colwelliaceae</taxon>
        <taxon>Colwellia</taxon>
    </lineage>
</organism>
<evidence type="ECO:0000313" key="2">
    <source>
        <dbReference type="EMBL" id="TMM45270.1"/>
    </source>
</evidence>
<dbReference type="PANTHER" id="PTHR43685">
    <property type="entry name" value="GLYCOSYLTRANSFERASE"/>
    <property type="match status" value="1"/>
</dbReference>
<dbReference type="CDD" id="cd00761">
    <property type="entry name" value="Glyco_tranf_GTA_type"/>
    <property type="match status" value="1"/>
</dbReference>
<dbReference type="SUPFAM" id="SSF53448">
    <property type="entry name" value="Nucleotide-diphospho-sugar transferases"/>
    <property type="match status" value="1"/>
</dbReference>
<dbReference type="InterPro" id="IPR001173">
    <property type="entry name" value="Glyco_trans_2-like"/>
</dbReference>
<evidence type="ECO:0000259" key="1">
    <source>
        <dbReference type="Pfam" id="PF00535"/>
    </source>
</evidence>
<protein>
    <submittedName>
        <fullName evidence="2">Glycosyltransferase family 2 protein</fullName>
    </submittedName>
</protein>
<dbReference type="GO" id="GO:0016740">
    <property type="term" value="F:transferase activity"/>
    <property type="evidence" value="ECO:0007669"/>
    <property type="project" value="UniProtKB-KW"/>
</dbReference>
<evidence type="ECO:0000313" key="3">
    <source>
        <dbReference type="Proteomes" id="UP000307702"/>
    </source>
</evidence>
<name>A0A8H2JKV8_9GAMM</name>
<gene>
    <name evidence="2" type="ORF">FCS21_09265</name>
</gene>
<dbReference type="AlphaFoldDB" id="A0A8H2JKV8"/>
<dbReference type="Gene3D" id="3.90.550.10">
    <property type="entry name" value="Spore Coat Polysaccharide Biosynthesis Protein SpsA, Chain A"/>
    <property type="match status" value="1"/>
</dbReference>
<comment type="caution">
    <text evidence="2">The sequence shown here is derived from an EMBL/GenBank/DDBJ whole genome shotgun (WGS) entry which is preliminary data.</text>
</comment>
<keyword evidence="3" id="KW-1185">Reference proteome</keyword>
<dbReference type="InterPro" id="IPR029044">
    <property type="entry name" value="Nucleotide-diphossugar_trans"/>
</dbReference>
<dbReference type="RefSeq" id="WP_138622674.1">
    <property type="nucleotide sequence ID" value="NZ_SZVP01000007.1"/>
</dbReference>
<proteinExistence type="predicted"/>
<dbReference type="Pfam" id="PF00535">
    <property type="entry name" value="Glycos_transf_2"/>
    <property type="match status" value="1"/>
</dbReference>
<accession>A0A8H2JKV8</accession>
<dbReference type="InterPro" id="IPR050834">
    <property type="entry name" value="Glycosyltransf_2"/>
</dbReference>
<sequence length="296" mass="34103">MMTDLAISVIIPAYNCQDKIHKALQSVLAQTFKASEIIIVDDGSSDNLEKALIPYKKHIKYIKKNNGGASSARNLGVYHSNSSWVAFLDADDIWHEDKLKVQAHVIESFESTNISIICSEYRFVNAVDQLALNKQSIDFSYEKVNIEKLLNRPYLATPTVIISKHLFNIVGGYNEMLHTAEDLDLYLKLVIVGDVIKVNSELTNCLMSLTSLTSQHDTYDNEIELYHSLNKKVKYEPYSSTINKHIQDCQIDKLKYLLFMRQPQKFHEFYKSIKAEIPVSLKYKLLLKYWLLRLVF</sequence>
<dbReference type="PANTHER" id="PTHR43685:SF2">
    <property type="entry name" value="GLYCOSYLTRANSFERASE 2-LIKE DOMAIN-CONTAINING PROTEIN"/>
    <property type="match status" value="1"/>
</dbReference>
<feature type="domain" description="Glycosyltransferase 2-like" evidence="1">
    <location>
        <begin position="8"/>
        <end position="112"/>
    </location>
</feature>
<keyword evidence="2" id="KW-0808">Transferase</keyword>